<evidence type="ECO:0000313" key="2">
    <source>
        <dbReference type="Proteomes" id="UP000886523"/>
    </source>
</evidence>
<protein>
    <submittedName>
        <fullName evidence="1">Uncharacterized protein</fullName>
    </submittedName>
</protein>
<dbReference type="EMBL" id="MU129058">
    <property type="protein sequence ID" value="KAF9508466.1"/>
    <property type="molecule type" value="Genomic_DNA"/>
</dbReference>
<keyword evidence="2" id="KW-1185">Reference proteome</keyword>
<comment type="caution">
    <text evidence="1">The sequence shown here is derived from an EMBL/GenBank/DDBJ whole genome shotgun (WGS) entry which is preliminary data.</text>
</comment>
<dbReference type="Proteomes" id="UP000886523">
    <property type="component" value="Unassembled WGS sequence"/>
</dbReference>
<evidence type="ECO:0000313" key="1">
    <source>
        <dbReference type="EMBL" id="KAF9508466.1"/>
    </source>
</evidence>
<sequence>MWGGLSDDDFSRSVVEPNAGAHVTYGWLWLLPSGKIVGHELERIPDTSSMAWVFINSCPIAPAHPPRARTAPRISAHTRADSKHDVHGHLLLCAISLQVWTHLQALGVEVVSQPSPQVFPYHSHQAQRW</sequence>
<reference evidence="1" key="1">
    <citation type="journal article" date="2020" name="Nat. Commun.">
        <title>Large-scale genome sequencing of mycorrhizal fungi provides insights into the early evolution of symbiotic traits.</title>
        <authorList>
            <person name="Miyauchi S."/>
            <person name="Kiss E."/>
            <person name="Kuo A."/>
            <person name="Drula E."/>
            <person name="Kohler A."/>
            <person name="Sanchez-Garcia M."/>
            <person name="Morin E."/>
            <person name="Andreopoulos B."/>
            <person name="Barry K.W."/>
            <person name="Bonito G."/>
            <person name="Buee M."/>
            <person name="Carver A."/>
            <person name="Chen C."/>
            <person name="Cichocki N."/>
            <person name="Clum A."/>
            <person name="Culley D."/>
            <person name="Crous P.W."/>
            <person name="Fauchery L."/>
            <person name="Girlanda M."/>
            <person name="Hayes R.D."/>
            <person name="Keri Z."/>
            <person name="LaButti K."/>
            <person name="Lipzen A."/>
            <person name="Lombard V."/>
            <person name="Magnuson J."/>
            <person name="Maillard F."/>
            <person name="Murat C."/>
            <person name="Nolan M."/>
            <person name="Ohm R.A."/>
            <person name="Pangilinan J."/>
            <person name="Pereira M.F."/>
            <person name="Perotto S."/>
            <person name="Peter M."/>
            <person name="Pfister S."/>
            <person name="Riley R."/>
            <person name="Sitrit Y."/>
            <person name="Stielow J.B."/>
            <person name="Szollosi G."/>
            <person name="Zifcakova L."/>
            <person name="Stursova M."/>
            <person name="Spatafora J.W."/>
            <person name="Tedersoo L."/>
            <person name="Vaario L.M."/>
            <person name="Yamada A."/>
            <person name="Yan M."/>
            <person name="Wang P."/>
            <person name="Xu J."/>
            <person name="Bruns T."/>
            <person name="Baldrian P."/>
            <person name="Vilgalys R."/>
            <person name="Dunand C."/>
            <person name="Henrissat B."/>
            <person name="Grigoriev I.V."/>
            <person name="Hibbett D."/>
            <person name="Nagy L.G."/>
            <person name="Martin F.M."/>
        </authorList>
    </citation>
    <scope>NUCLEOTIDE SEQUENCE</scope>
    <source>
        <strain evidence="1">UP504</strain>
    </source>
</reference>
<organism evidence="1 2">
    <name type="scientific">Hydnum rufescens UP504</name>
    <dbReference type="NCBI Taxonomy" id="1448309"/>
    <lineage>
        <taxon>Eukaryota</taxon>
        <taxon>Fungi</taxon>
        <taxon>Dikarya</taxon>
        <taxon>Basidiomycota</taxon>
        <taxon>Agaricomycotina</taxon>
        <taxon>Agaricomycetes</taxon>
        <taxon>Cantharellales</taxon>
        <taxon>Hydnaceae</taxon>
        <taxon>Hydnum</taxon>
    </lineage>
</organism>
<gene>
    <name evidence="1" type="ORF">BS47DRAFT_1350318</name>
</gene>
<accession>A0A9P6AMK2</accession>
<proteinExistence type="predicted"/>
<dbReference type="OrthoDB" id="3226064at2759"/>
<name>A0A9P6AMK2_9AGAM</name>
<dbReference type="AlphaFoldDB" id="A0A9P6AMK2"/>